<dbReference type="PANTHER" id="PTHR16128">
    <property type="entry name" value="FAD/NAD(P)-BINDING OXIDOREDUCTASE FAMILY PROTEIN"/>
    <property type="match status" value="1"/>
</dbReference>
<sequence length="580" mass="64563">MSCAVQPLFRVGVVGAGVSGLQFAQTLHGRFPHNTEFKIFEWGRGPGGRTARRRAEQGMAFDHAAPYFVGSAEGAYSEILHSWEIGGWIQRWEGQFLEYSYPNGELANISDEFRWVGAPGMSSICKGLSDSLAQNAQMLYGQYVKAAVKESSVSDWVITVEDRFSKEISTHNFDYLILTDKLLIQDNKYGVLPKDYQGSLGKARAVASSTVAVLMVAFPSGSTPDFDSLEVTGHPIIRQVLRENSKPARSAEGPELFVVHSTAEYAERELKDDWFRDEEAARIDMVSALVELFSTAFEGPKPVASPVFSQAHMWDCAQPLRDHLLGTCEDEAPYLLDRENKLGACGDYCSGTGGVLGAALSGTRLGQIFASDMAQIAALKTDFTGSWRRDLKRSWNLEEFLCAHGHSTEAAKGKLEKSYSQVYERSTDEELVWLVTTRVDDSEGNLLSERKLVYPLGHWEESLDGSPETALRHTLWEPCPEASSGVAHVTTTDTTLGREETRRWIQVGLFSTLLCKTIRVTSDKMSVSLRCNWLHMSRQVTEEGEDLLMVARTFEPKSWQQNRDVEANVSISCIECFVRS</sequence>
<dbReference type="AlphaFoldDB" id="A0AAE0BNG3"/>
<dbReference type="Gene3D" id="3.50.50.60">
    <property type="entry name" value="FAD/NAD(P)-binding domain"/>
    <property type="match status" value="1"/>
</dbReference>
<proteinExistence type="predicted"/>
<dbReference type="Pfam" id="PF13450">
    <property type="entry name" value="NAD_binding_8"/>
    <property type="match status" value="1"/>
</dbReference>
<dbReference type="Gene3D" id="3.90.660.10">
    <property type="match status" value="1"/>
</dbReference>
<evidence type="ECO:0000313" key="1">
    <source>
        <dbReference type="EMBL" id="KAK3239861.1"/>
    </source>
</evidence>
<evidence type="ECO:0000313" key="2">
    <source>
        <dbReference type="Proteomes" id="UP001190700"/>
    </source>
</evidence>
<reference evidence="1 2" key="1">
    <citation type="journal article" date="2015" name="Genome Biol. Evol.">
        <title>Comparative Genomics of a Bacterivorous Green Alga Reveals Evolutionary Causalities and Consequences of Phago-Mixotrophic Mode of Nutrition.</title>
        <authorList>
            <person name="Burns J.A."/>
            <person name="Paasch A."/>
            <person name="Narechania A."/>
            <person name="Kim E."/>
        </authorList>
    </citation>
    <scope>NUCLEOTIDE SEQUENCE [LARGE SCALE GENOMIC DNA]</scope>
    <source>
        <strain evidence="1 2">PLY_AMNH</strain>
    </source>
</reference>
<protein>
    <submittedName>
        <fullName evidence="1">Uncharacterized protein</fullName>
    </submittedName>
</protein>
<dbReference type="PANTHER" id="PTHR16128:SF5">
    <property type="entry name" value="FAD_NAD(P)-BINDING OXIDOREDUCTASE FAMILY PROTEIN"/>
    <property type="match status" value="1"/>
</dbReference>
<dbReference type="Proteomes" id="UP001190700">
    <property type="component" value="Unassembled WGS sequence"/>
</dbReference>
<accession>A0AAE0BNG3</accession>
<dbReference type="InterPro" id="IPR036188">
    <property type="entry name" value="FAD/NAD-bd_sf"/>
</dbReference>
<organism evidence="1 2">
    <name type="scientific">Cymbomonas tetramitiformis</name>
    <dbReference type="NCBI Taxonomy" id="36881"/>
    <lineage>
        <taxon>Eukaryota</taxon>
        <taxon>Viridiplantae</taxon>
        <taxon>Chlorophyta</taxon>
        <taxon>Pyramimonadophyceae</taxon>
        <taxon>Pyramimonadales</taxon>
        <taxon>Pyramimonadaceae</taxon>
        <taxon>Cymbomonas</taxon>
    </lineage>
</organism>
<dbReference type="EMBL" id="LGRX02033800">
    <property type="protein sequence ID" value="KAK3239861.1"/>
    <property type="molecule type" value="Genomic_DNA"/>
</dbReference>
<name>A0AAE0BNG3_9CHLO</name>
<comment type="caution">
    <text evidence="1">The sequence shown here is derived from an EMBL/GenBank/DDBJ whole genome shotgun (WGS) entry which is preliminary data.</text>
</comment>
<gene>
    <name evidence="1" type="ORF">CYMTET_50238</name>
</gene>
<dbReference type="SUPFAM" id="SSF51905">
    <property type="entry name" value="FAD/NAD(P)-binding domain"/>
    <property type="match status" value="1"/>
</dbReference>
<keyword evidence="2" id="KW-1185">Reference proteome</keyword>